<dbReference type="InterPro" id="IPR012334">
    <property type="entry name" value="Pectin_lyas_fold"/>
</dbReference>
<dbReference type="SMART" id="SM00722">
    <property type="entry name" value="CASH"/>
    <property type="match status" value="2"/>
</dbReference>
<keyword evidence="4" id="KW-1185">Reference proteome</keyword>
<dbReference type="EMBL" id="SNXY01000007">
    <property type="protein sequence ID" value="TDP85462.1"/>
    <property type="molecule type" value="Genomic_DNA"/>
</dbReference>
<dbReference type="Pfam" id="PF05048">
    <property type="entry name" value="NosD"/>
    <property type="match status" value="1"/>
</dbReference>
<evidence type="ECO:0000313" key="4">
    <source>
        <dbReference type="Proteomes" id="UP000294547"/>
    </source>
</evidence>
<dbReference type="RefSeq" id="WP_126541309.1">
    <property type="nucleotide sequence ID" value="NZ_BSPM01000004.1"/>
</dbReference>
<keyword evidence="1" id="KW-0732">Signal</keyword>
<reference evidence="3 4" key="1">
    <citation type="submission" date="2019-03" db="EMBL/GenBank/DDBJ databases">
        <title>Genomic Encyclopedia of Type Strains, Phase IV (KMG-IV): sequencing the most valuable type-strain genomes for metagenomic binning, comparative biology and taxonomic classification.</title>
        <authorList>
            <person name="Goeker M."/>
        </authorList>
    </citation>
    <scope>NUCLEOTIDE SEQUENCE [LARGE SCALE GENOMIC DNA]</scope>
    <source>
        <strain evidence="3 4">DSM 102969</strain>
    </source>
</reference>
<comment type="caution">
    <text evidence="3">The sequence shown here is derived from an EMBL/GenBank/DDBJ whole genome shotgun (WGS) entry which is preliminary data.</text>
</comment>
<feature type="signal peptide" evidence="1">
    <location>
        <begin position="1"/>
        <end position="25"/>
    </location>
</feature>
<dbReference type="AlphaFoldDB" id="A0A4R6RGQ2"/>
<sequence>MRKPAILPALLAASLLAGAVPAARAAERIVAAAPGALAAAIREAEPGDVLRLGDGRFDGPVLVDRPLTIAGGRDSRIVGPGTGSVIRVTADDVVLEGLAVSGSGTSLATIDAGIAIDKGVRRTVVAGNRIVGNLVGVDVQGGIDTVVRDNVIVGRTDLRRNERGPGVYVWNAPGLLVERNRIVRGRDGVFISTSADATYRDNVFSELRFAFHSMYADDIVVTGNVSRGNDLGFAFMFSKRIRAEGNLSVGDRTHGIFLNAVNGSTIARNEVRGGEKCLFFYDANRNRVEGNRFAGCGIGIHFTAGSEKNVIVGNAFVGNRTQVKYVGTRWIEWSEAGRGNHWSDHAAFDVDGDGIADAPYRPNDVVDQLVWSQPMARLLLGTPAVQLIRWSQSRFPGLLPGGVVDSHPLVAPGAAGLPTGPAVAALDGARNP</sequence>
<accession>A0A4R6RGQ2</accession>
<dbReference type="Gene3D" id="2.160.20.10">
    <property type="entry name" value="Single-stranded right-handed beta-helix, Pectin lyase-like"/>
    <property type="match status" value="1"/>
</dbReference>
<protein>
    <submittedName>
        <fullName evidence="3">Nitrous oxidase accessory protein</fullName>
    </submittedName>
</protein>
<feature type="chain" id="PRO_5020227644" evidence="1">
    <location>
        <begin position="26"/>
        <end position="432"/>
    </location>
</feature>
<name>A0A4R6RGQ2_9HYPH</name>
<dbReference type="SUPFAM" id="SSF51126">
    <property type="entry name" value="Pectin lyase-like"/>
    <property type="match status" value="1"/>
</dbReference>
<dbReference type="InterPro" id="IPR006626">
    <property type="entry name" value="PbH1"/>
</dbReference>
<dbReference type="InterPro" id="IPR007742">
    <property type="entry name" value="NosD_dom"/>
</dbReference>
<dbReference type="InterPro" id="IPR011050">
    <property type="entry name" value="Pectin_lyase_fold/virulence"/>
</dbReference>
<evidence type="ECO:0000256" key="1">
    <source>
        <dbReference type="SAM" id="SignalP"/>
    </source>
</evidence>
<evidence type="ECO:0000259" key="2">
    <source>
        <dbReference type="SMART" id="SM00722"/>
    </source>
</evidence>
<feature type="domain" description="Carbohydrate-binding/sugar hydrolysis" evidence="2">
    <location>
        <begin position="44"/>
        <end position="192"/>
    </location>
</feature>
<dbReference type="InterPro" id="IPR026464">
    <property type="entry name" value="NosD_copper_fam"/>
</dbReference>
<dbReference type="InterPro" id="IPR006633">
    <property type="entry name" value="Carb-bd_sugar_hydrolysis-dom"/>
</dbReference>
<dbReference type="Proteomes" id="UP000294547">
    <property type="component" value="Unassembled WGS sequence"/>
</dbReference>
<dbReference type="NCBIfam" id="TIGR04247">
    <property type="entry name" value="NosD_copper_fam"/>
    <property type="match status" value="1"/>
</dbReference>
<evidence type="ECO:0000313" key="3">
    <source>
        <dbReference type="EMBL" id="TDP85462.1"/>
    </source>
</evidence>
<proteinExistence type="predicted"/>
<dbReference type="OrthoDB" id="9767990at2"/>
<organism evidence="3 4">
    <name type="scientific">Oharaeibacter diazotrophicus</name>
    <dbReference type="NCBI Taxonomy" id="1920512"/>
    <lineage>
        <taxon>Bacteria</taxon>
        <taxon>Pseudomonadati</taxon>
        <taxon>Pseudomonadota</taxon>
        <taxon>Alphaproteobacteria</taxon>
        <taxon>Hyphomicrobiales</taxon>
        <taxon>Pleomorphomonadaceae</taxon>
        <taxon>Oharaeibacter</taxon>
    </lineage>
</organism>
<gene>
    <name evidence="3" type="ORF">EDD54_2315</name>
</gene>
<dbReference type="SMART" id="SM00710">
    <property type="entry name" value="PbH1"/>
    <property type="match status" value="10"/>
</dbReference>
<feature type="domain" description="Carbohydrate-binding/sugar hydrolysis" evidence="2">
    <location>
        <begin position="198"/>
        <end position="358"/>
    </location>
</feature>